<organism evidence="2 3">
    <name type="scientific">Prorocentrum cordatum</name>
    <dbReference type="NCBI Taxonomy" id="2364126"/>
    <lineage>
        <taxon>Eukaryota</taxon>
        <taxon>Sar</taxon>
        <taxon>Alveolata</taxon>
        <taxon>Dinophyceae</taxon>
        <taxon>Prorocentrales</taxon>
        <taxon>Prorocentraceae</taxon>
        <taxon>Prorocentrum</taxon>
    </lineage>
</organism>
<name>A0ABN9R5M9_9DINO</name>
<protein>
    <submittedName>
        <fullName evidence="2">Uncharacterized protein</fullName>
    </submittedName>
</protein>
<proteinExistence type="predicted"/>
<dbReference type="EMBL" id="CAUYUJ010005557">
    <property type="protein sequence ID" value="CAK0814109.1"/>
    <property type="molecule type" value="Genomic_DNA"/>
</dbReference>
<sequence>MPRGNHHGLWLPTAKDIFRSRWKRFYKRCYRPRSRGNMVDLPPPHEQGKLNTDGVPAPWKLRVSVQDADMPPDSRRLAWQLYRSNFYDYMRPYRALVGADQMTSKDQQGDQWSKSNQMQQMQALGDADALNHVLRCLDPGIRRRCDSGYGRPETMTEFSPDSVPEHVYNEVANTAKQEGEVAQRFLDNLQGMAGMREGGFETFPVARFYELCEEKEILWHDVAVNTRGRPLGGQQGPRGAEQQGDAARGPDRGHFPYIDEQAALVDELRLDEVLRLRHRRNERRHPKWIEKAYQTRQRHKKYLHRRAINLDEIKERMGVLKQGIGVE</sequence>
<evidence type="ECO:0000313" key="3">
    <source>
        <dbReference type="Proteomes" id="UP001189429"/>
    </source>
</evidence>
<comment type="caution">
    <text evidence="2">The sequence shown here is derived from an EMBL/GenBank/DDBJ whole genome shotgun (WGS) entry which is preliminary data.</text>
</comment>
<reference evidence="2" key="1">
    <citation type="submission" date="2023-10" db="EMBL/GenBank/DDBJ databases">
        <authorList>
            <person name="Chen Y."/>
            <person name="Shah S."/>
            <person name="Dougan E. K."/>
            <person name="Thang M."/>
            <person name="Chan C."/>
        </authorList>
    </citation>
    <scope>NUCLEOTIDE SEQUENCE [LARGE SCALE GENOMIC DNA]</scope>
</reference>
<gene>
    <name evidence="2" type="ORF">PCOR1329_LOCUS17793</name>
</gene>
<accession>A0ABN9R5M9</accession>
<feature type="region of interest" description="Disordered" evidence="1">
    <location>
        <begin position="228"/>
        <end position="253"/>
    </location>
</feature>
<evidence type="ECO:0000313" key="2">
    <source>
        <dbReference type="EMBL" id="CAK0814109.1"/>
    </source>
</evidence>
<keyword evidence="3" id="KW-1185">Reference proteome</keyword>
<evidence type="ECO:0000256" key="1">
    <source>
        <dbReference type="SAM" id="MobiDB-lite"/>
    </source>
</evidence>
<dbReference type="Proteomes" id="UP001189429">
    <property type="component" value="Unassembled WGS sequence"/>
</dbReference>